<proteinExistence type="predicted"/>
<gene>
    <name evidence="1" type="ORF">Vadar_027630</name>
</gene>
<dbReference type="EMBL" id="CM037157">
    <property type="protein sequence ID" value="KAH7850079.1"/>
    <property type="molecule type" value="Genomic_DNA"/>
</dbReference>
<organism evidence="1 2">
    <name type="scientific">Vaccinium darrowii</name>
    <dbReference type="NCBI Taxonomy" id="229202"/>
    <lineage>
        <taxon>Eukaryota</taxon>
        <taxon>Viridiplantae</taxon>
        <taxon>Streptophyta</taxon>
        <taxon>Embryophyta</taxon>
        <taxon>Tracheophyta</taxon>
        <taxon>Spermatophyta</taxon>
        <taxon>Magnoliopsida</taxon>
        <taxon>eudicotyledons</taxon>
        <taxon>Gunneridae</taxon>
        <taxon>Pentapetalae</taxon>
        <taxon>asterids</taxon>
        <taxon>Ericales</taxon>
        <taxon>Ericaceae</taxon>
        <taxon>Vaccinioideae</taxon>
        <taxon>Vaccinieae</taxon>
        <taxon>Vaccinium</taxon>
    </lineage>
</organism>
<comment type="caution">
    <text evidence="1">The sequence shown here is derived from an EMBL/GenBank/DDBJ whole genome shotgun (WGS) entry which is preliminary data.</text>
</comment>
<name>A0ACB7YAH8_9ERIC</name>
<reference evidence="1 2" key="1">
    <citation type="journal article" date="2021" name="Hortic Res">
        <title>High-quality reference genome and annotation aids understanding of berry development for evergreen blueberry (Vaccinium darrowii).</title>
        <authorList>
            <person name="Yu J."/>
            <person name="Hulse-Kemp A.M."/>
            <person name="Babiker E."/>
            <person name="Staton M."/>
        </authorList>
    </citation>
    <scope>NUCLEOTIDE SEQUENCE [LARGE SCALE GENOMIC DNA]</scope>
    <source>
        <strain evidence="2">cv. NJ 8807/NJ 8810</strain>
        <tissue evidence="1">Young leaf</tissue>
    </source>
</reference>
<evidence type="ECO:0000313" key="2">
    <source>
        <dbReference type="Proteomes" id="UP000828048"/>
    </source>
</evidence>
<sequence length="622" mass="67704">MRNVIVMLILRGEEDVRELVSYGFLLRRALAPGAPASFSGAPPRLRPPSQVCPQAPGLRPPSQASPQGFGLLLKCAPEAPASLFRRAPRALASFSGEPPGLPPPPQACPWGSSLLLRRAPRAPASFSDVPLGVSCPPQAGPWGSGLLLRRVPMAPASSSGVPLGPQPPPQACPQGSRLLLRRAPVTPAFFSGVLPGAPVDMLLRLKPSPPTCSWTSALEENNELGIAHMLEHLAFTAVEFKDPDVKKYLETLLTSGGPCKSLGLTGCDFTLYSFSAKNEKELTQAISVLARISSEYEQLTIGKAEIIKGVSAETVNNFYRKWYQLPRMSIVIVGDTDSESMVNLISTFFGSKEPDLGTKEPNLGIPPFREPHISCFIDPSIETGVLVTFGLGQREPNSLKDLKAHWAELVFIRALGIRFERRSNASLDFHCRISDDGPEKVLHIHAECLEGMTVDTLEKILTENFLFGRALVDSGYAAQLQRTLIPAISSAEVLRFSNCCRTTFNCCIMIMERYPPAPATEVLKSVVEKINSLEEEGGISSDVEPLEETVLDPLPGTLMEKVDSPKVGATELLLSNGMHVCYKDTNLGDELNSKDPKDRQGFWPRVMRLKVQKKASFCLNST</sequence>
<protein>
    <submittedName>
        <fullName evidence="1">Uncharacterized protein</fullName>
    </submittedName>
</protein>
<dbReference type="Proteomes" id="UP000828048">
    <property type="component" value="Chromosome 7"/>
</dbReference>
<accession>A0ACB7YAH8</accession>
<evidence type="ECO:0000313" key="1">
    <source>
        <dbReference type="EMBL" id="KAH7850079.1"/>
    </source>
</evidence>
<keyword evidence="2" id="KW-1185">Reference proteome</keyword>